<dbReference type="PATRIC" id="fig|1299334.3.peg.3975"/>
<dbReference type="InterPro" id="IPR011032">
    <property type="entry name" value="GroES-like_sf"/>
</dbReference>
<dbReference type="InterPro" id="IPR002328">
    <property type="entry name" value="ADH_Zn_CS"/>
</dbReference>
<dbReference type="Gene3D" id="3.40.50.720">
    <property type="entry name" value="NAD(P)-binding Rossmann-like Domain"/>
    <property type="match status" value="1"/>
</dbReference>
<proteinExistence type="inferred from homology"/>
<gene>
    <name evidence="9" type="ORF">I553_8332</name>
</gene>
<dbReference type="PANTHER" id="PTHR43880:SF12">
    <property type="entry name" value="ALCOHOL DEHYDROGENASE CLASS-3"/>
    <property type="match status" value="1"/>
</dbReference>
<dbReference type="EMBL" id="JAOB01000040">
    <property type="protein sequence ID" value="EUA43998.1"/>
    <property type="molecule type" value="Genomic_DNA"/>
</dbReference>
<dbReference type="GO" id="GO:0005829">
    <property type="term" value="C:cytosol"/>
    <property type="evidence" value="ECO:0007669"/>
    <property type="project" value="TreeGrafter"/>
</dbReference>
<evidence type="ECO:0000259" key="8">
    <source>
        <dbReference type="Pfam" id="PF08240"/>
    </source>
</evidence>
<accession>X8BL68</accession>
<feature type="domain" description="Alcohol dehydrogenase-like N-terminal" evidence="8">
    <location>
        <begin position="29"/>
        <end position="156"/>
    </location>
</feature>
<evidence type="ECO:0000256" key="1">
    <source>
        <dbReference type="ARBA" id="ARBA00008072"/>
    </source>
</evidence>
<keyword evidence="3 6" id="KW-0862">Zinc</keyword>
<dbReference type="Gene3D" id="3.90.180.10">
    <property type="entry name" value="Medium-chain alcohol dehydrogenases, catalytic domain"/>
    <property type="match status" value="1"/>
</dbReference>
<dbReference type="GO" id="GO:0008270">
    <property type="term" value="F:zinc ion binding"/>
    <property type="evidence" value="ECO:0007669"/>
    <property type="project" value="InterPro"/>
</dbReference>
<dbReference type="GO" id="GO:0046294">
    <property type="term" value="P:formaldehyde catabolic process"/>
    <property type="evidence" value="ECO:0007669"/>
    <property type="project" value="TreeGrafter"/>
</dbReference>
<protein>
    <submittedName>
        <fullName evidence="9">Zinc-binding dehydrogenase family protein</fullName>
    </submittedName>
</protein>
<comment type="cofactor">
    <cofactor evidence="6">
        <name>Zn(2+)</name>
        <dbReference type="ChEBI" id="CHEBI:29105"/>
    </cofactor>
</comment>
<keyword evidence="2 6" id="KW-0479">Metal-binding</keyword>
<dbReference type="SUPFAM" id="SSF50129">
    <property type="entry name" value="GroES-like"/>
    <property type="match status" value="1"/>
</dbReference>
<feature type="domain" description="Alcohol dehydrogenase-like C-terminal" evidence="7">
    <location>
        <begin position="198"/>
        <end position="308"/>
    </location>
</feature>
<dbReference type="SUPFAM" id="SSF51735">
    <property type="entry name" value="NAD(P)-binding Rossmann-fold domains"/>
    <property type="match status" value="1"/>
</dbReference>
<evidence type="ECO:0000313" key="9">
    <source>
        <dbReference type="EMBL" id="EUA43998.1"/>
    </source>
</evidence>
<keyword evidence="5" id="KW-0520">NAD</keyword>
<dbReference type="Pfam" id="PF00107">
    <property type="entry name" value="ADH_zinc_N"/>
    <property type="match status" value="1"/>
</dbReference>
<evidence type="ECO:0000256" key="5">
    <source>
        <dbReference type="ARBA" id="ARBA00023027"/>
    </source>
</evidence>
<dbReference type="PANTHER" id="PTHR43880">
    <property type="entry name" value="ALCOHOL DEHYDROGENASE"/>
    <property type="match status" value="1"/>
</dbReference>
<dbReference type="InterPro" id="IPR013154">
    <property type="entry name" value="ADH-like_N"/>
</dbReference>
<reference evidence="9" key="1">
    <citation type="submission" date="2014-01" db="EMBL/GenBank/DDBJ databases">
        <authorList>
            <person name="Brown-Elliot B."/>
            <person name="Wallace R."/>
            <person name="Lenaerts A."/>
            <person name="Ordway D."/>
            <person name="DeGroote M.A."/>
            <person name="Parker T."/>
            <person name="Sizemore C."/>
            <person name="Tallon L.J."/>
            <person name="Sadzewicz L.K."/>
            <person name="Sengamalay N."/>
            <person name="Fraser C.M."/>
            <person name="Hine E."/>
            <person name="Shefchek K.A."/>
            <person name="Das S.P."/>
            <person name="Tettelin H."/>
        </authorList>
    </citation>
    <scope>NUCLEOTIDE SEQUENCE [LARGE SCALE GENOMIC DNA]</scope>
    <source>
        <strain evidence="9">4042</strain>
    </source>
</reference>
<evidence type="ECO:0000256" key="4">
    <source>
        <dbReference type="ARBA" id="ARBA00023002"/>
    </source>
</evidence>
<dbReference type="InterPro" id="IPR036291">
    <property type="entry name" value="NAD(P)-bd_dom_sf"/>
</dbReference>
<keyword evidence="4" id="KW-0560">Oxidoreductase</keyword>
<organism evidence="9">
    <name type="scientific">Mycobacterium xenopi 4042</name>
    <dbReference type="NCBI Taxonomy" id="1299334"/>
    <lineage>
        <taxon>Bacteria</taxon>
        <taxon>Bacillati</taxon>
        <taxon>Actinomycetota</taxon>
        <taxon>Actinomycetes</taxon>
        <taxon>Mycobacteriales</taxon>
        <taxon>Mycobacteriaceae</taxon>
        <taxon>Mycobacterium</taxon>
    </lineage>
</organism>
<dbReference type="Pfam" id="PF08240">
    <property type="entry name" value="ADH_N"/>
    <property type="match status" value="1"/>
</dbReference>
<dbReference type="PROSITE" id="PS00059">
    <property type="entry name" value="ADH_ZINC"/>
    <property type="match status" value="1"/>
</dbReference>
<evidence type="ECO:0000256" key="3">
    <source>
        <dbReference type="ARBA" id="ARBA00022833"/>
    </source>
</evidence>
<name>X8BL68_MYCXE</name>
<dbReference type="InterPro" id="IPR013149">
    <property type="entry name" value="ADH-like_C"/>
</dbReference>
<dbReference type="GO" id="GO:0051903">
    <property type="term" value="F:S-(hydroxymethyl)glutathione dehydrogenase [NAD(P)+] activity"/>
    <property type="evidence" value="ECO:0007669"/>
    <property type="project" value="TreeGrafter"/>
</dbReference>
<comment type="similarity">
    <text evidence="1 6">Belongs to the zinc-containing alcohol dehydrogenase family.</text>
</comment>
<sequence length="416" mass="42556">MLERIGLPRPYARSKPIDVAELDLAPPAAGELRVRIEAAGVCHSDLSVVDGTRVRPVPMLLGHEAAGVVEQVGDGVGDVAVGQRVVMAFLPRCGRCPACATEGLTPCEPGSAANAAGTLLGGAMRLSREGRPVYHHLGVSGFATQAVVNRASVVPVDFDVPPTVAALLGCAVLTGGGAVLNVGRPKPGDTVAVVGLGGVGMAAVLTALAHNDIRVVGVDQLPEKLATVRAFGAHEAYTPQQASEAGVKAAVVIEAVGHAAALQTAIELTAAGGRTITVGLPPPETRISLSPLGFVAEGRALIGSYLGSAVPGRDIPGSCSCGDRPVAGGVTGVLENQSRQDQRGDGPAGRWCRHSATDYLLGWRPGSLERYQLGSDWQTPLHVAEQRLRGVHRLAGIPAAVSAWALNARAAPLSTC</sequence>
<evidence type="ECO:0000256" key="2">
    <source>
        <dbReference type="ARBA" id="ARBA00022723"/>
    </source>
</evidence>
<evidence type="ECO:0000256" key="6">
    <source>
        <dbReference type="RuleBase" id="RU361277"/>
    </source>
</evidence>
<dbReference type="AlphaFoldDB" id="X8BL68"/>
<comment type="caution">
    <text evidence="9">The sequence shown here is derived from an EMBL/GenBank/DDBJ whole genome shotgun (WGS) entry which is preliminary data.</text>
</comment>
<evidence type="ECO:0000259" key="7">
    <source>
        <dbReference type="Pfam" id="PF00107"/>
    </source>
</evidence>